<dbReference type="InterPro" id="IPR050319">
    <property type="entry name" value="ABC_transp_ATP-bind"/>
</dbReference>
<evidence type="ECO:0000256" key="1">
    <source>
        <dbReference type="ARBA" id="ARBA00005417"/>
    </source>
</evidence>
<evidence type="ECO:0000256" key="3">
    <source>
        <dbReference type="ARBA" id="ARBA00022741"/>
    </source>
</evidence>
<dbReference type="GO" id="GO:0055085">
    <property type="term" value="P:transmembrane transport"/>
    <property type="evidence" value="ECO:0007669"/>
    <property type="project" value="UniProtKB-ARBA"/>
</dbReference>
<reference evidence="6 7" key="1">
    <citation type="submission" date="2016-09" db="EMBL/GenBank/DDBJ databases">
        <title>Complete genome sequence of the Lysinibacillus sphaericus LMG 22257, a specie of Bacillus with ureolytic activity that can effectively biodeposit calcium carbonate.</title>
        <authorList>
            <person name="Yan W."/>
        </authorList>
    </citation>
    <scope>NUCLEOTIDE SEQUENCE [LARGE SCALE GENOMIC DNA]</scope>
    <source>
        <strain evidence="6 7">LMG 22257</strain>
    </source>
</reference>
<dbReference type="PANTHER" id="PTHR43776:SF7">
    <property type="entry name" value="D,D-DIPEPTIDE TRANSPORT ATP-BINDING PROTEIN DDPF-RELATED"/>
    <property type="match status" value="1"/>
</dbReference>
<dbReference type="KEGG" id="surl:BI350_15025"/>
<comment type="similarity">
    <text evidence="1">Belongs to the ABC transporter superfamily.</text>
</comment>
<dbReference type="EMBL" id="CP017560">
    <property type="protein sequence ID" value="AOV08722.1"/>
    <property type="molecule type" value="Genomic_DNA"/>
</dbReference>
<proteinExistence type="inferred from homology"/>
<dbReference type="GO" id="GO:0005524">
    <property type="term" value="F:ATP binding"/>
    <property type="evidence" value="ECO:0007669"/>
    <property type="project" value="UniProtKB-KW"/>
</dbReference>
<dbReference type="InterPro" id="IPR003439">
    <property type="entry name" value="ABC_transporter-like_ATP-bd"/>
</dbReference>
<dbReference type="PANTHER" id="PTHR43776">
    <property type="entry name" value="TRANSPORT ATP-BINDING PROTEIN"/>
    <property type="match status" value="1"/>
</dbReference>
<dbReference type="GO" id="GO:0016887">
    <property type="term" value="F:ATP hydrolysis activity"/>
    <property type="evidence" value="ECO:0007669"/>
    <property type="project" value="InterPro"/>
</dbReference>
<evidence type="ECO:0000313" key="6">
    <source>
        <dbReference type="EMBL" id="AOV08722.1"/>
    </source>
</evidence>
<dbReference type="PROSITE" id="PS50893">
    <property type="entry name" value="ABC_TRANSPORTER_2"/>
    <property type="match status" value="1"/>
</dbReference>
<dbReference type="SUPFAM" id="SSF52540">
    <property type="entry name" value="P-loop containing nucleoside triphosphate hydrolases"/>
    <property type="match status" value="1"/>
</dbReference>
<dbReference type="RefSeq" id="WP_075528887.1">
    <property type="nucleotide sequence ID" value="NZ_CP017560.1"/>
</dbReference>
<dbReference type="Pfam" id="PF00005">
    <property type="entry name" value="ABC_tran"/>
    <property type="match status" value="1"/>
</dbReference>
<organism evidence="6 7">
    <name type="scientific">Sporosarcina ureilytica</name>
    <dbReference type="NCBI Taxonomy" id="298596"/>
    <lineage>
        <taxon>Bacteria</taxon>
        <taxon>Bacillati</taxon>
        <taxon>Bacillota</taxon>
        <taxon>Bacilli</taxon>
        <taxon>Bacillales</taxon>
        <taxon>Caryophanaceae</taxon>
        <taxon>Sporosarcina</taxon>
    </lineage>
</organism>
<keyword evidence="2" id="KW-0813">Transport</keyword>
<dbReference type="Gene3D" id="3.40.50.300">
    <property type="entry name" value="P-loop containing nucleotide triphosphate hydrolases"/>
    <property type="match status" value="1"/>
</dbReference>
<dbReference type="FunFam" id="3.40.50.300:FF:000016">
    <property type="entry name" value="Oligopeptide ABC transporter ATP-binding component"/>
    <property type="match status" value="1"/>
</dbReference>
<keyword evidence="4" id="KW-0067">ATP-binding</keyword>
<evidence type="ECO:0000256" key="4">
    <source>
        <dbReference type="ARBA" id="ARBA00022840"/>
    </source>
</evidence>
<accession>A0A1D8JJ45</accession>
<sequence>MNKPIMEVQGLKKHFPIADTVPFKSSKMAVKAVDGIDFDLYKGETFGIVGESGCGKSTLARLINQLITPTSGTVNFNGVDLAKLSQKEIRSARKSIQMVFQNPDASLDPRKKIDYLISEPLKIHNIGTKEERKQKVVDLLSTVGMSAYHAERYPHEFSGGQKQRINIARALALNPDVVICDEPVSALDVSIQAQVINLLKRLQKEFDLTYIFISHDLNVVRYICDRIAVMYLGRIVEIGTFDQIYQNPKHPYTKALLSAIPKESPFDKKERTVLNGDLPSPVNPPNGCHFHTRCPFAMEKCKQESPILQSVNQGHSVSCFLHE</sequence>
<dbReference type="InterPro" id="IPR003593">
    <property type="entry name" value="AAA+_ATPase"/>
</dbReference>
<evidence type="ECO:0000313" key="7">
    <source>
        <dbReference type="Proteomes" id="UP000185746"/>
    </source>
</evidence>
<dbReference type="AlphaFoldDB" id="A0A1D8JJ45"/>
<dbReference type="Proteomes" id="UP000185746">
    <property type="component" value="Chromosome"/>
</dbReference>
<dbReference type="GO" id="GO:0015833">
    <property type="term" value="P:peptide transport"/>
    <property type="evidence" value="ECO:0007669"/>
    <property type="project" value="InterPro"/>
</dbReference>
<dbReference type="InterPro" id="IPR013563">
    <property type="entry name" value="Oligopep_ABC_C"/>
</dbReference>
<name>A0A1D8JJ45_9BACL</name>
<dbReference type="NCBIfam" id="NF008453">
    <property type="entry name" value="PRK11308.1"/>
    <property type="match status" value="1"/>
</dbReference>
<dbReference type="Pfam" id="PF08352">
    <property type="entry name" value="oligo_HPY"/>
    <property type="match status" value="1"/>
</dbReference>
<feature type="domain" description="ABC transporter" evidence="5">
    <location>
        <begin position="6"/>
        <end position="257"/>
    </location>
</feature>
<keyword evidence="7" id="KW-1185">Reference proteome</keyword>
<dbReference type="PROSITE" id="PS00211">
    <property type="entry name" value="ABC_TRANSPORTER_1"/>
    <property type="match status" value="1"/>
</dbReference>
<evidence type="ECO:0000259" key="5">
    <source>
        <dbReference type="PROSITE" id="PS50893"/>
    </source>
</evidence>
<keyword evidence="3" id="KW-0547">Nucleotide-binding</keyword>
<dbReference type="SMART" id="SM00382">
    <property type="entry name" value="AAA"/>
    <property type="match status" value="1"/>
</dbReference>
<dbReference type="InterPro" id="IPR017871">
    <property type="entry name" value="ABC_transporter-like_CS"/>
</dbReference>
<gene>
    <name evidence="6" type="ORF">BI350_15025</name>
</gene>
<dbReference type="CDD" id="cd03257">
    <property type="entry name" value="ABC_NikE_OppD_transporters"/>
    <property type="match status" value="1"/>
</dbReference>
<protein>
    <submittedName>
        <fullName evidence="6">Peptide ABC transporter substrate-binding protein</fullName>
    </submittedName>
</protein>
<evidence type="ECO:0000256" key="2">
    <source>
        <dbReference type="ARBA" id="ARBA00022448"/>
    </source>
</evidence>
<dbReference type="NCBIfam" id="TIGR01727">
    <property type="entry name" value="oligo_HPY"/>
    <property type="match status" value="1"/>
</dbReference>
<dbReference type="InterPro" id="IPR027417">
    <property type="entry name" value="P-loop_NTPase"/>
</dbReference>